<keyword evidence="4 6" id="KW-0472">Membrane</keyword>
<sequence>MSSQDPQNPASGSDGRNAPGGQQHEAPSFGQGGDRQQSGQPSWGPNQSQPGSQPSGDPGAQQGYGQPGYSFPGAGQQRQHPGYGGQGAYDQPQGGGQQYTAQGNYGQATFQQGGQPLSPSDARTWALISHIAAPVLFLFSAGWIGFAAPLIIWFIFKDRDPLVRNASAGAFNFNVIVFALNVVIWILAIPTLGLALFLLPVLGILSIVFAVLGAMQANKGLAYKYPMQIPILS</sequence>
<feature type="region of interest" description="Disordered" evidence="5">
    <location>
        <begin position="1"/>
        <end position="101"/>
    </location>
</feature>
<feature type="compositionally biased region" description="Polar residues" evidence="5">
    <location>
        <begin position="34"/>
        <end position="55"/>
    </location>
</feature>
<dbReference type="STRING" id="71999.KPaMU14_00930"/>
<dbReference type="Proteomes" id="UP000009877">
    <property type="component" value="Unassembled WGS sequence"/>
</dbReference>
<dbReference type="InterPro" id="IPR019109">
    <property type="entry name" value="MamF_MmsF"/>
</dbReference>
<evidence type="ECO:0000313" key="7">
    <source>
        <dbReference type="EMBL" id="EME35569.1"/>
    </source>
</evidence>
<evidence type="ECO:0000313" key="8">
    <source>
        <dbReference type="Proteomes" id="UP000009877"/>
    </source>
</evidence>
<dbReference type="AlphaFoldDB" id="M2YAA5"/>
<proteinExistence type="predicted"/>
<reference evidence="7 8" key="1">
    <citation type="journal article" date="2014" name="Genome Announc.">
        <title>Draft Genome Sequence of Kocuria palustris PEL.</title>
        <authorList>
            <person name="Sharma G."/>
            <person name="Khatri I."/>
            <person name="Subramanian S."/>
        </authorList>
    </citation>
    <scope>NUCLEOTIDE SEQUENCE [LARGE SCALE GENOMIC DNA]</scope>
    <source>
        <strain evidence="7 8">PEL</strain>
    </source>
</reference>
<feature type="transmembrane region" description="Helical" evidence="6">
    <location>
        <begin position="168"/>
        <end position="188"/>
    </location>
</feature>
<evidence type="ECO:0000256" key="3">
    <source>
        <dbReference type="ARBA" id="ARBA00022989"/>
    </source>
</evidence>
<keyword evidence="3 6" id="KW-1133">Transmembrane helix</keyword>
<dbReference type="RefSeq" id="WP_006215762.1">
    <property type="nucleotide sequence ID" value="NZ_ANHZ02000030.1"/>
</dbReference>
<name>M2YAA5_9MICC</name>
<feature type="transmembrane region" description="Helical" evidence="6">
    <location>
        <begin position="194"/>
        <end position="215"/>
    </location>
</feature>
<comment type="subcellular location">
    <subcellularLocation>
        <location evidence="1">Membrane</location>
        <topology evidence="1">Multi-pass membrane protein</topology>
    </subcellularLocation>
</comment>
<accession>M2YAA5</accession>
<gene>
    <name evidence="7" type="ORF">C884_01666</name>
</gene>
<evidence type="ECO:0000256" key="2">
    <source>
        <dbReference type="ARBA" id="ARBA00022692"/>
    </source>
</evidence>
<protein>
    <recommendedName>
        <fullName evidence="9">DUF4870 domain-containing protein</fullName>
    </recommendedName>
</protein>
<dbReference type="EMBL" id="ANHZ02000030">
    <property type="protein sequence ID" value="EME35569.1"/>
    <property type="molecule type" value="Genomic_DNA"/>
</dbReference>
<feature type="compositionally biased region" description="Low complexity" evidence="5">
    <location>
        <begin position="56"/>
        <end position="69"/>
    </location>
</feature>
<feature type="transmembrane region" description="Helical" evidence="6">
    <location>
        <begin position="131"/>
        <end position="156"/>
    </location>
</feature>
<keyword evidence="2 6" id="KW-0812">Transmembrane</keyword>
<organism evidence="7 8">
    <name type="scientific">Kocuria palustris PEL</name>
    <dbReference type="NCBI Taxonomy" id="1236550"/>
    <lineage>
        <taxon>Bacteria</taxon>
        <taxon>Bacillati</taxon>
        <taxon>Actinomycetota</taxon>
        <taxon>Actinomycetes</taxon>
        <taxon>Micrococcales</taxon>
        <taxon>Micrococcaceae</taxon>
        <taxon>Kocuria</taxon>
    </lineage>
</organism>
<keyword evidence="8" id="KW-1185">Reference proteome</keyword>
<evidence type="ECO:0000256" key="5">
    <source>
        <dbReference type="SAM" id="MobiDB-lite"/>
    </source>
</evidence>
<evidence type="ECO:0008006" key="9">
    <source>
        <dbReference type="Google" id="ProtNLM"/>
    </source>
</evidence>
<evidence type="ECO:0000256" key="4">
    <source>
        <dbReference type="ARBA" id="ARBA00023136"/>
    </source>
</evidence>
<comment type="caution">
    <text evidence="7">The sequence shown here is derived from an EMBL/GenBank/DDBJ whole genome shotgun (WGS) entry which is preliminary data.</text>
</comment>
<dbReference type="Pfam" id="PF09685">
    <property type="entry name" value="MamF_MmsF"/>
    <property type="match status" value="1"/>
</dbReference>
<feature type="compositionally biased region" description="Polar residues" evidence="5">
    <location>
        <begin position="1"/>
        <end position="11"/>
    </location>
</feature>
<feature type="compositionally biased region" description="Gly residues" evidence="5">
    <location>
        <begin position="82"/>
        <end position="97"/>
    </location>
</feature>
<evidence type="ECO:0000256" key="6">
    <source>
        <dbReference type="SAM" id="Phobius"/>
    </source>
</evidence>
<evidence type="ECO:0000256" key="1">
    <source>
        <dbReference type="ARBA" id="ARBA00004141"/>
    </source>
</evidence>